<keyword evidence="3" id="KW-1185">Reference proteome</keyword>
<dbReference type="PANTHER" id="PTHR24148">
    <property type="entry name" value="ANKYRIN REPEAT DOMAIN-CONTAINING PROTEIN 39 HOMOLOG-RELATED"/>
    <property type="match status" value="1"/>
</dbReference>
<organism evidence="2 3">
    <name type="scientific">Chaetomium globosum (strain ATCC 6205 / CBS 148.51 / DSM 1962 / NBRC 6347 / NRRL 1970)</name>
    <name type="common">Soil fungus</name>
    <dbReference type="NCBI Taxonomy" id="306901"/>
    <lineage>
        <taxon>Eukaryota</taxon>
        <taxon>Fungi</taxon>
        <taxon>Dikarya</taxon>
        <taxon>Ascomycota</taxon>
        <taxon>Pezizomycotina</taxon>
        <taxon>Sordariomycetes</taxon>
        <taxon>Sordariomycetidae</taxon>
        <taxon>Sordariales</taxon>
        <taxon>Chaetomiaceae</taxon>
        <taxon>Chaetomium</taxon>
    </lineage>
</organism>
<reference evidence="3" key="1">
    <citation type="journal article" date="2015" name="Genome Announc.">
        <title>Draft genome sequence of the cellulolytic fungus Chaetomium globosum.</title>
        <authorList>
            <person name="Cuomo C.A."/>
            <person name="Untereiner W.A."/>
            <person name="Ma L.-J."/>
            <person name="Grabherr M."/>
            <person name="Birren B.W."/>
        </authorList>
    </citation>
    <scope>NUCLEOTIDE SEQUENCE [LARGE SCALE GENOMIC DNA]</scope>
    <source>
        <strain evidence="3">ATCC 6205 / CBS 148.51 / DSM 1962 / NBRC 6347 / NRRL 1970</strain>
    </source>
</reference>
<dbReference type="eggNOG" id="ENOG502SHSN">
    <property type="taxonomic scope" value="Eukaryota"/>
</dbReference>
<dbReference type="EMBL" id="CH408030">
    <property type="protein sequence ID" value="EAQ90216.1"/>
    <property type="molecule type" value="Genomic_DNA"/>
</dbReference>
<name>Q2HCA3_CHAGB</name>
<dbReference type="AlphaFoldDB" id="Q2HCA3"/>
<evidence type="ECO:0000313" key="2">
    <source>
        <dbReference type="EMBL" id="EAQ90216.1"/>
    </source>
</evidence>
<dbReference type="HOGENOM" id="CLU_004184_7_0_1"/>
<dbReference type="RefSeq" id="XP_001228667.1">
    <property type="nucleotide sequence ID" value="XM_001228666.1"/>
</dbReference>
<accession>Q2HCA3</accession>
<proteinExistence type="predicted"/>
<evidence type="ECO:0000259" key="1">
    <source>
        <dbReference type="Pfam" id="PF06985"/>
    </source>
</evidence>
<dbReference type="InterPro" id="IPR010730">
    <property type="entry name" value="HET"/>
</dbReference>
<dbReference type="OMA" id="CNMMCAN"/>
<sequence length="810" mass="91339">MGGFGHEGKEAFGGLLPRTRIADKGFSTLLNDDTNFARNIQILKYNKMSDTAETAFETEPREPYRYEPLPTLSSIRLLSVVGKGQDGSVHVSLKTVDLEDDPFFYALSYTWGNPHANGVDFTAHFNAVDNEYSPLERSPILCDGKRLKIQRNLLDVLHEFLDALGGHQEYEQSPESFSLMKRESDIWIDAVCINQGDMDERGEQVRIMDKIYTKAAHTIIWLGRADEYTPAAAKTIEKVAAYPREAFVQSGATPFRRQDPEVYAKSNLAYTDWMDWCSLAALLKRQWFTRLWIIQEAILSRDLVILCGKHKISWTDLVTAARNIEARCQILGWNPSTMFIQAHEIAVPLEHNVLQLADWRDRFHSSTSTAPGRFTLEKLIYDTWVFHSGDPRDKVYGILGLADPEVRAGWVIDYSRSPEKVFAITTKTIIEQSQSFKILSCVQDASKRKIAMYPSWVPDYSLPYFNMMCNYGSFAVAGPQYPTPQLVPSPSLGPDSWSRLRLRAHIFDTIVETANERTDYVNSAMLLEPSWFELALLLKAPYPATGQKRTEVLWRTLCADQDAGTASPAPARFGMLFKELVSAMVVVRAELEEEVSQEPDPPRDCALSFAQALQRAKEVWADVGWAGLSAEQIREKTNSRPRFLGRPQFGWLVHTLIKLQALFVTEEGGHADTPSWGELESFQENPSYVMRVKNGAERSLVQPKDPAFKNSFQRRYGKRKLFYTEKGYLGLGPASAAVGDVVCIMPGAAGPFVFRPDQEGGIKLENQPDCGEKRDHTKRFRLIGESYVHGIMHGEALATEGFGLEEVELI</sequence>
<evidence type="ECO:0000313" key="3">
    <source>
        <dbReference type="Proteomes" id="UP000001056"/>
    </source>
</evidence>
<dbReference type="GeneID" id="4389847"/>
<dbReference type="Pfam" id="PF26639">
    <property type="entry name" value="Het-6_barrel"/>
    <property type="match status" value="1"/>
</dbReference>
<dbReference type="PANTHER" id="PTHR24148:SF64">
    <property type="entry name" value="HETEROKARYON INCOMPATIBILITY DOMAIN-CONTAINING PROTEIN"/>
    <property type="match status" value="1"/>
</dbReference>
<dbReference type="OrthoDB" id="3548654at2759"/>
<dbReference type="Pfam" id="PF06985">
    <property type="entry name" value="HET"/>
    <property type="match status" value="1"/>
</dbReference>
<dbReference type="Proteomes" id="UP000001056">
    <property type="component" value="Unassembled WGS sequence"/>
</dbReference>
<gene>
    <name evidence="2" type="ORF">CHGG_02151</name>
</gene>
<feature type="domain" description="Heterokaryon incompatibility" evidence="1">
    <location>
        <begin position="104"/>
        <end position="296"/>
    </location>
</feature>
<dbReference type="InParanoid" id="Q2HCA3"/>
<protein>
    <recommendedName>
        <fullName evidence="1">Heterokaryon incompatibility domain-containing protein</fullName>
    </recommendedName>
</protein>
<dbReference type="VEuPathDB" id="FungiDB:CHGG_02151"/>
<dbReference type="STRING" id="306901.Q2HCA3"/>
<dbReference type="InterPro" id="IPR052895">
    <property type="entry name" value="HetReg/Transcr_Mod"/>
</dbReference>